<organism evidence="1 2">
    <name type="scientific">Aerophobetes bacterium</name>
    <dbReference type="NCBI Taxonomy" id="2030807"/>
    <lineage>
        <taxon>Bacteria</taxon>
        <taxon>Candidatus Aerophobota</taxon>
    </lineage>
</organism>
<dbReference type="AlphaFoldDB" id="A0A662D4R1"/>
<feature type="non-terminal residue" evidence="1">
    <location>
        <position position="1"/>
    </location>
</feature>
<dbReference type="EMBL" id="QMPY01000007">
    <property type="protein sequence ID" value="RLE08780.1"/>
    <property type="molecule type" value="Genomic_DNA"/>
</dbReference>
<reference evidence="1 2" key="1">
    <citation type="submission" date="2018-06" db="EMBL/GenBank/DDBJ databases">
        <title>Extensive metabolic versatility and redundancy in microbially diverse, dynamic hydrothermal sediments.</title>
        <authorList>
            <person name="Dombrowski N."/>
            <person name="Teske A."/>
            <person name="Baker B.J."/>
        </authorList>
    </citation>
    <scope>NUCLEOTIDE SEQUENCE [LARGE SCALE GENOMIC DNA]</scope>
    <source>
        <strain evidence="1">B7_G13</strain>
    </source>
</reference>
<comment type="caution">
    <text evidence="1">The sequence shown here is derived from an EMBL/GenBank/DDBJ whole genome shotgun (WGS) entry which is preliminary data.</text>
</comment>
<dbReference type="Gene3D" id="1.20.1440.60">
    <property type="entry name" value="23S rRNA-intervening sequence"/>
    <property type="match status" value="1"/>
</dbReference>
<dbReference type="SUPFAM" id="SSF158446">
    <property type="entry name" value="IVS-encoded protein-like"/>
    <property type="match status" value="1"/>
</dbReference>
<evidence type="ECO:0000313" key="1">
    <source>
        <dbReference type="EMBL" id="RLE08780.1"/>
    </source>
</evidence>
<name>A0A662D4R1_UNCAE</name>
<gene>
    <name evidence="1" type="ORF">DRZ78_00340</name>
</gene>
<dbReference type="Proteomes" id="UP000277457">
    <property type="component" value="Unassembled WGS sequence"/>
</dbReference>
<accession>A0A662D4R1</accession>
<proteinExistence type="predicted"/>
<protein>
    <submittedName>
        <fullName evidence="1">Uncharacterized protein</fullName>
    </submittedName>
</protein>
<dbReference type="InterPro" id="IPR036583">
    <property type="entry name" value="23S_rRNA_IVS_sf"/>
</dbReference>
<evidence type="ECO:0000313" key="2">
    <source>
        <dbReference type="Proteomes" id="UP000277457"/>
    </source>
</evidence>
<sequence length="63" mass="7060">QLLLAVDLGYIKKKEGEEILESGKEVERMLKALINSLEKKPSNPLPSVARRILEGKLCEEAIK</sequence>